<evidence type="ECO:0000313" key="9">
    <source>
        <dbReference type="Proteomes" id="UP000199476"/>
    </source>
</evidence>
<dbReference type="NCBIfam" id="TIGR00857">
    <property type="entry name" value="pyrC_multi"/>
    <property type="match status" value="1"/>
</dbReference>
<dbReference type="InterPro" id="IPR032466">
    <property type="entry name" value="Metal_Hydrolase"/>
</dbReference>
<dbReference type="Gene3D" id="2.30.40.10">
    <property type="entry name" value="Urease, subunit C, domain 1"/>
    <property type="match status" value="1"/>
</dbReference>
<dbReference type="GO" id="GO:0004151">
    <property type="term" value="F:dihydroorotase activity"/>
    <property type="evidence" value="ECO:0007669"/>
    <property type="project" value="UniProtKB-UniRule"/>
</dbReference>
<organism evidence="8 9">
    <name type="scientific">Halarsenatibacter silvermanii</name>
    <dbReference type="NCBI Taxonomy" id="321763"/>
    <lineage>
        <taxon>Bacteria</taxon>
        <taxon>Bacillati</taxon>
        <taxon>Bacillota</taxon>
        <taxon>Clostridia</taxon>
        <taxon>Halanaerobiales</taxon>
        <taxon>Halarsenatibacteraceae</taxon>
        <taxon>Halarsenatibacter</taxon>
    </lineage>
</organism>
<feature type="binding site" evidence="6">
    <location>
        <position position="97"/>
    </location>
    <ligand>
        <name>substrate</name>
    </ligand>
</feature>
<dbReference type="SUPFAM" id="SSF51338">
    <property type="entry name" value="Composite domain of metallo-dependent hydrolases"/>
    <property type="match status" value="1"/>
</dbReference>
<keyword evidence="5 6" id="KW-0665">Pyrimidine biosynthesis</keyword>
<feature type="binding site" evidence="6">
    <location>
        <position position="65"/>
    </location>
    <ligand>
        <name>Zn(2+)</name>
        <dbReference type="ChEBI" id="CHEBI:29105"/>
        <label>1</label>
    </ligand>
</feature>
<dbReference type="PANTHER" id="PTHR43668:SF2">
    <property type="entry name" value="ALLANTOINASE"/>
    <property type="match status" value="1"/>
</dbReference>
<feature type="binding site" evidence="6">
    <location>
        <position position="182"/>
    </location>
    <ligand>
        <name>Zn(2+)</name>
        <dbReference type="ChEBI" id="CHEBI:29105"/>
        <label>2</label>
    </ligand>
</feature>
<evidence type="ECO:0000256" key="6">
    <source>
        <dbReference type="HAMAP-Rule" id="MF_00220"/>
    </source>
</evidence>
<dbReference type="GO" id="GO:0044205">
    <property type="term" value="P:'de novo' UMP biosynthetic process"/>
    <property type="evidence" value="ECO:0007669"/>
    <property type="project" value="UniProtKB-UniRule"/>
</dbReference>
<comment type="catalytic activity">
    <reaction evidence="6">
        <text>(S)-dihydroorotate + H2O = N-carbamoyl-L-aspartate + H(+)</text>
        <dbReference type="Rhea" id="RHEA:24296"/>
        <dbReference type="ChEBI" id="CHEBI:15377"/>
        <dbReference type="ChEBI" id="CHEBI:15378"/>
        <dbReference type="ChEBI" id="CHEBI:30864"/>
        <dbReference type="ChEBI" id="CHEBI:32814"/>
        <dbReference type="EC" id="3.5.2.3"/>
    </reaction>
</comment>
<dbReference type="RefSeq" id="WP_089760628.1">
    <property type="nucleotide sequence ID" value="NZ_FNGO01000014.1"/>
</dbReference>
<feature type="binding site" evidence="6">
    <location>
        <begin position="326"/>
        <end position="327"/>
    </location>
    <ligand>
        <name>substrate</name>
    </ligand>
</feature>
<proteinExistence type="inferred from homology"/>
<dbReference type="InterPro" id="IPR004722">
    <property type="entry name" value="DHOase"/>
</dbReference>
<feature type="domain" description="Dihydroorotase catalytic" evidence="7">
    <location>
        <begin position="56"/>
        <end position="240"/>
    </location>
</feature>
<dbReference type="OrthoDB" id="9765462at2"/>
<feature type="binding site" evidence="6">
    <location>
        <position position="312"/>
    </location>
    <ligand>
        <name>substrate</name>
    </ligand>
</feature>
<evidence type="ECO:0000256" key="4">
    <source>
        <dbReference type="ARBA" id="ARBA00022801"/>
    </source>
</evidence>
<comment type="similarity">
    <text evidence="2 6">Belongs to the metallo-dependent hydrolases superfamily. DHOase family. Class I DHOase subfamily.</text>
</comment>
<dbReference type="HAMAP" id="MF_00220_B">
    <property type="entry name" value="PyrC_classI_B"/>
    <property type="match status" value="1"/>
</dbReference>
<dbReference type="STRING" id="321763.SAMN04488692_11432"/>
<dbReference type="GO" id="GO:0008270">
    <property type="term" value="F:zinc ion binding"/>
    <property type="evidence" value="ECO:0007669"/>
    <property type="project" value="UniProtKB-UniRule"/>
</dbReference>
<feature type="binding site" evidence="6">
    <location>
        <begin position="65"/>
        <end position="67"/>
    </location>
    <ligand>
        <name>substrate</name>
    </ligand>
</feature>
<dbReference type="GO" id="GO:0006145">
    <property type="term" value="P:purine nucleobase catabolic process"/>
    <property type="evidence" value="ECO:0007669"/>
    <property type="project" value="TreeGrafter"/>
</dbReference>
<dbReference type="GO" id="GO:0004038">
    <property type="term" value="F:allantoinase activity"/>
    <property type="evidence" value="ECO:0007669"/>
    <property type="project" value="TreeGrafter"/>
</dbReference>
<dbReference type="UniPathway" id="UPA00070">
    <property type="reaction ID" value="UER00117"/>
</dbReference>
<feature type="binding site" evidence="6">
    <location>
        <position position="63"/>
    </location>
    <ligand>
        <name>Zn(2+)</name>
        <dbReference type="ChEBI" id="CHEBI:29105"/>
        <label>1</label>
    </ligand>
</feature>
<dbReference type="SUPFAM" id="SSF51556">
    <property type="entry name" value="Metallo-dependent hydrolases"/>
    <property type="match status" value="1"/>
</dbReference>
<evidence type="ECO:0000259" key="7">
    <source>
        <dbReference type="Pfam" id="PF12890"/>
    </source>
</evidence>
<gene>
    <name evidence="6" type="primary">pyrC</name>
    <name evidence="8" type="ORF">SAMN04488692_11432</name>
</gene>
<dbReference type="InterPro" id="IPR024403">
    <property type="entry name" value="DHOase_cat"/>
</dbReference>
<dbReference type="Proteomes" id="UP000199476">
    <property type="component" value="Unassembled WGS sequence"/>
</dbReference>
<dbReference type="Gene3D" id="3.20.20.140">
    <property type="entry name" value="Metal-dependent hydrolases"/>
    <property type="match status" value="1"/>
</dbReference>
<dbReference type="EC" id="3.5.2.3" evidence="6"/>
<dbReference type="CDD" id="cd01317">
    <property type="entry name" value="DHOase_IIa"/>
    <property type="match status" value="1"/>
</dbReference>
<feature type="active site" evidence="6">
    <location>
        <position position="308"/>
    </location>
</feature>
<keyword evidence="9" id="KW-1185">Reference proteome</keyword>
<feature type="binding site" evidence="6">
    <location>
        <position position="155"/>
    </location>
    <ligand>
        <name>Zn(2+)</name>
        <dbReference type="ChEBI" id="CHEBI:29105"/>
        <label>2</label>
    </ligand>
</feature>
<comment type="function">
    <text evidence="1 6">Catalyzes the reversible cyclization of carbamoyl aspartate to dihydroorotate.</text>
</comment>
<dbReference type="Pfam" id="PF12890">
    <property type="entry name" value="DHOase"/>
    <property type="match status" value="1"/>
</dbReference>
<dbReference type="InterPro" id="IPR011059">
    <property type="entry name" value="Metal-dep_hydrolase_composite"/>
</dbReference>
<evidence type="ECO:0000313" key="8">
    <source>
        <dbReference type="EMBL" id="SDM02218.1"/>
    </source>
</evidence>
<dbReference type="GO" id="GO:0005737">
    <property type="term" value="C:cytoplasm"/>
    <property type="evidence" value="ECO:0007669"/>
    <property type="project" value="TreeGrafter"/>
</dbReference>
<dbReference type="PANTHER" id="PTHR43668">
    <property type="entry name" value="ALLANTOINASE"/>
    <property type="match status" value="1"/>
</dbReference>
<evidence type="ECO:0000256" key="2">
    <source>
        <dbReference type="ARBA" id="ARBA00010286"/>
    </source>
</evidence>
<feature type="binding site" evidence="6">
    <location>
        <position position="235"/>
    </location>
    <ligand>
        <name>Zn(2+)</name>
        <dbReference type="ChEBI" id="CHEBI:29105"/>
        <label>2</label>
    </ligand>
</feature>
<keyword evidence="3 6" id="KW-0479">Metal-binding</keyword>
<keyword evidence="6" id="KW-0862">Zinc</keyword>
<feature type="binding site" evidence="6">
    <location>
        <position position="281"/>
    </location>
    <ligand>
        <name>substrate</name>
    </ligand>
</feature>
<dbReference type="PROSITE" id="PS00482">
    <property type="entry name" value="DIHYDROOROTASE_1"/>
    <property type="match status" value="1"/>
</dbReference>
<evidence type="ECO:0000256" key="1">
    <source>
        <dbReference type="ARBA" id="ARBA00002368"/>
    </source>
</evidence>
<comment type="pathway">
    <text evidence="6">Pyrimidine metabolism; UMP biosynthesis via de novo pathway; (S)-dihydroorotate from bicarbonate: step 3/3.</text>
</comment>
<dbReference type="InterPro" id="IPR050138">
    <property type="entry name" value="DHOase/Allantoinase_Hydrolase"/>
</dbReference>
<reference evidence="8 9" key="1">
    <citation type="submission" date="2016-10" db="EMBL/GenBank/DDBJ databases">
        <authorList>
            <person name="de Groot N.N."/>
        </authorList>
    </citation>
    <scope>NUCLEOTIDE SEQUENCE [LARGE SCALE GENOMIC DNA]</scope>
    <source>
        <strain evidence="8 9">SLAS-1</strain>
    </source>
</reference>
<feature type="binding site" evidence="6">
    <location>
        <position position="155"/>
    </location>
    <ligand>
        <name>Zn(2+)</name>
        <dbReference type="ChEBI" id="CHEBI:29105"/>
        <label>1</label>
    </ligand>
</feature>
<dbReference type="InterPro" id="IPR002195">
    <property type="entry name" value="Dihydroorotase_CS"/>
</dbReference>
<accession>A0A1G9PTW3</accession>
<evidence type="ECO:0000256" key="3">
    <source>
        <dbReference type="ARBA" id="ARBA00022723"/>
    </source>
</evidence>
<evidence type="ECO:0000256" key="5">
    <source>
        <dbReference type="ARBA" id="ARBA00022975"/>
    </source>
</evidence>
<comment type="cofactor">
    <cofactor evidence="6">
        <name>Zn(2+)</name>
        <dbReference type="ChEBI" id="CHEBI:29105"/>
    </cofactor>
    <text evidence="6">Binds 2 Zn(2+) ions per subunit.</text>
</comment>
<dbReference type="AlphaFoldDB" id="A0A1G9PTW3"/>
<sequence length="429" mass="46474">MNKILLKNINAFRSEDQKLENVDVLIEEDVIAAVESKLETEADDVRIIEAEGLTALPGLIDMHVHFREPGQEHKETIATGTKASARGGFTAAAAMPNTDPVIDKKALVESVYERAENKAKTHLYQVGAVTEESQGEELAEMGRMKEAGIVAVSDDGRPVMNSQVMRLAMEYAQTFDLPVISHAEDENLSAGGMVHEGYYSTLTGLKGIPGNAETIMVARDICLAEQTGCPLHIAHVSTADSVDLISRAKKRGVRVTCEATPHHFTLDHSLLPSYNTDLKVNPPLRSKEDVEAIKQGLADGIIDVIASDHAPHASEEKDVEFDYAPFGISGAETALGLVYTGLIDKGVIDRAKAVKCLSEKPAEILGVTKAEIKTGSPADLTLVAEDKSWQVDPKNFCSKGRNTPFKGRELKGKPVLTLVEGEIAWEEEI</sequence>
<protein>
    <recommendedName>
        <fullName evidence="6">Dihydroorotase</fullName>
        <shortName evidence="6">DHOase</shortName>
        <ecNumber evidence="6">3.5.2.3</ecNumber>
    </recommendedName>
</protein>
<feature type="binding site" evidence="6">
    <location>
        <position position="308"/>
    </location>
    <ligand>
        <name>Zn(2+)</name>
        <dbReference type="ChEBI" id="CHEBI:29105"/>
        <label>1</label>
    </ligand>
</feature>
<keyword evidence="4 6" id="KW-0378">Hydrolase</keyword>
<dbReference type="PROSITE" id="PS00483">
    <property type="entry name" value="DIHYDROOROTASE_2"/>
    <property type="match status" value="1"/>
</dbReference>
<dbReference type="EMBL" id="FNGO01000014">
    <property type="protein sequence ID" value="SDM02218.1"/>
    <property type="molecule type" value="Genomic_DNA"/>
</dbReference>
<name>A0A1G9PTW3_9FIRM</name>